<dbReference type="Pfam" id="PF04586">
    <property type="entry name" value="Peptidase_S78"/>
    <property type="match status" value="1"/>
</dbReference>
<proteinExistence type="predicted"/>
<protein>
    <submittedName>
        <fullName evidence="5">HK97 family phage prohead protease</fullName>
    </submittedName>
</protein>
<dbReference type="RefSeq" id="WP_184254735.1">
    <property type="nucleotide sequence ID" value="NZ_JACHIH010000003.1"/>
</dbReference>
<sequence>MNSRIEFKADFAIDDAGAITAMAWPFAKPDRVGDMIEKGAFASAAVPIPMLFGHDANDPVGAWDVATEKADGLHLKGRLLVDDLPRAREVRALVKAGAVRGVSIGFVTRKARARAGGGRTISQLELLEASLVAIPMHPGARITSAKSAITALAIAEAIHRATAALTTGTKA</sequence>
<organism evidence="5 6">
    <name type="scientific">Rhodopseudomonas rhenobacensis</name>
    <dbReference type="NCBI Taxonomy" id="87461"/>
    <lineage>
        <taxon>Bacteria</taxon>
        <taxon>Pseudomonadati</taxon>
        <taxon>Pseudomonadota</taxon>
        <taxon>Alphaproteobacteria</taxon>
        <taxon>Hyphomicrobiales</taxon>
        <taxon>Nitrobacteraceae</taxon>
        <taxon>Rhodopseudomonas</taxon>
    </lineage>
</organism>
<evidence type="ECO:0000256" key="2">
    <source>
        <dbReference type="ARBA" id="ARBA00022670"/>
    </source>
</evidence>
<dbReference type="EMBL" id="JACHIH010000003">
    <property type="protein sequence ID" value="MBB5046160.1"/>
    <property type="molecule type" value="Genomic_DNA"/>
</dbReference>
<keyword evidence="2 5" id="KW-0645">Protease</keyword>
<evidence type="ECO:0000259" key="4">
    <source>
        <dbReference type="Pfam" id="PF04586"/>
    </source>
</evidence>
<dbReference type="Proteomes" id="UP000542353">
    <property type="component" value="Unassembled WGS sequence"/>
</dbReference>
<gene>
    <name evidence="5" type="ORF">HNR60_000902</name>
</gene>
<dbReference type="GO" id="GO:0008233">
    <property type="term" value="F:peptidase activity"/>
    <property type="evidence" value="ECO:0007669"/>
    <property type="project" value="UniProtKB-KW"/>
</dbReference>
<accession>A0A7W8DXV6</accession>
<name>A0A7W8DXV6_9BRAD</name>
<keyword evidence="1" id="KW-1188">Viral release from host cell</keyword>
<keyword evidence="6" id="KW-1185">Reference proteome</keyword>
<dbReference type="GO" id="GO:0006508">
    <property type="term" value="P:proteolysis"/>
    <property type="evidence" value="ECO:0007669"/>
    <property type="project" value="UniProtKB-KW"/>
</dbReference>
<dbReference type="AlphaFoldDB" id="A0A7W8DXV6"/>
<evidence type="ECO:0000256" key="3">
    <source>
        <dbReference type="ARBA" id="ARBA00022801"/>
    </source>
</evidence>
<keyword evidence="3" id="KW-0378">Hydrolase</keyword>
<comment type="caution">
    <text evidence="5">The sequence shown here is derived from an EMBL/GenBank/DDBJ whole genome shotgun (WGS) entry which is preliminary data.</text>
</comment>
<evidence type="ECO:0000313" key="6">
    <source>
        <dbReference type="Proteomes" id="UP000542353"/>
    </source>
</evidence>
<reference evidence="5 6" key="1">
    <citation type="submission" date="2020-08" db="EMBL/GenBank/DDBJ databases">
        <title>Genomic Encyclopedia of Type Strains, Phase IV (KMG-IV): sequencing the most valuable type-strain genomes for metagenomic binning, comparative biology and taxonomic classification.</title>
        <authorList>
            <person name="Goeker M."/>
        </authorList>
    </citation>
    <scope>NUCLEOTIDE SEQUENCE [LARGE SCALE GENOMIC DNA]</scope>
    <source>
        <strain evidence="5 6">DSM 12706</strain>
    </source>
</reference>
<dbReference type="InterPro" id="IPR054613">
    <property type="entry name" value="Peptidase_S78_dom"/>
</dbReference>
<dbReference type="NCBIfam" id="TIGR01543">
    <property type="entry name" value="proheadase_HK97"/>
    <property type="match status" value="1"/>
</dbReference>
<evidence type="ECO:0000256" key="1">
    <source>
        <dbReference type="ARBA" id="ARBA00022612"/>
    </source>
</evidence>
<dbReference type="InterPro" id="IPR006433">
    <property type="entry name" value="Prohead_protease"/>
</dbReference>
<feature type="domain" description="Prohead serine protease" evidence="4">
    <location>
        <begin position="17"/>
        <end position="148"/>
    </location>
</feature>
<evidence type="ECO:0000313" key="5">
    <source>
        <dbReference type="EMBL" id="MBB5046160.1"/>
    </source>
</evidence>